<proteinExistence type="predicted"/>
<name>A0AAD9QMF7_ACRCE</name>
<comment type="caution">
    <text evidence="3">The sequence shown here is derived from an EMBL/GenBank/DDBJ whole genome shotgun (WGS) entry which is preliminary data.</text>
</comment>
<dbReference type="AlphaFoldDB" id="A0AAD9QMF7"/>
<dbReference type="Pfam" id="PF13873">
    <property type="entry name" value="Myb_DNA-bind_5"/>
    <property type="match status" value="1"/>
</dbReference>
<evidence type="ECO:0000313" key="3">
    <source>
        <dbReference type="EMBL" id="KAK2563829.1"/>
    </source>
</evidence>
<feature type="compositionally biased region" description="Low complexity" evidence="1">
    <location>
        <begin position="182"/>
        <end position="193"/>
    </location>
</feature>
<dbReference type="EMBL" id="JARQWQ010000024">
    <property type="protein sequence ID" value="KAK2563829.1"/>
    <property type="molecule type" value="Genomic_DNA"/>
</dbReference>
<dbReference type="InterPro" id="IPR028002">
    <property type="entry name" value="Myb_DNA-bind_5"/>
</dbReference>
<feature type="domain" description="Myb/SANT-like DNA-binding" evidence="2">
    <location>
        <begin position="8"/>
        <end position="83"/>
    </location>
</feature>
<protein>
    <recommendedName>
        <fullName evidence="2">Myb/SANT-like DNA-binding domain-containing protein</fullName>
    </recommendedName>
</protein>
<accession>A0AAD9QMF7</accession>
<evidence type="ECO:0000313" key="4">
    <source>
        <dbReference type="Proteomes" id="UP001249851"/>
    </source>
</evidence>
<evidence type="ECO:0000256" key="1">
    <source>
        <dbReference type="SAM" id="MobiDB-lite"/>
    </source>
</evidence>
<feature type="region of interest" description="Disordered" evidence="1">
    <location>
        <begin position="86"/>
        <end position="105"/>
    </location>
</feature>
<sequence length="257" mass="28393">MAENKRNRKPNFTAAECSIIFEEAEQNIEIIKSKFTSTLTNKNKTKVWEDITAKVNSLGVCLRSVSEVKEKWRGMVGATKKEFSKFRASQRKTGGGEKPASPKTASKKIIEIFGDDPSFSGIQGGLESAVPVSVLDTPSLGLTEQEISGAEAGERDVSVTAEIALPPTCLAQLQVPIIADGNSSQQNPSLSSSHQEVQLALPKKDAATKKRKRECMEDKIHEMHLIVLTKESKKLDMEMENLLLKREKLQLEIKKLK</sequence>
<dbReference type="PANTHER" id="PTHR23098">
    <property type="entry name" value="AGAP001331-PA-RELATED"/>
    <property type="match status" value="1"/>
</dbReference>
<reference evidence="3" key="1">
    <citation type="journal article" date="2023" name="G3 (Bethesda)">
        <title>Whole genome assembly and annotation of the endangered Caribbean coral Acropora cervicornis.</title>
        <authorList>
            <person name="Selwyn J.D."/>
            <person name="Vollmer S.V."/>
        </authorList>
    </citation>
    <scope>NUCLEOTIDE SEQUENCE</scope>
    <source>
        <strain evidence="3">K2</strain>
    </source>
</reference>
<gene>
    <name evidence="3" type="ORF">P5673_012833</name>
</gene>
<dbReference type="GO" id="GO:0005634">
    <property type="term" value="C:nucleus"/>
    <property type="evidence" value="ECO:0007669"/>
    <property type="project" value="TreeGrafter"/>
</dbReference>
<reference evidence="3" key="2">
    <citation type="journal article" date="2023" name="Science">
        <title>Genomic signatures of disease resistance in endangered staghorn corals.</title>
        <authorList>
            <person name="Vollmer S.V."/>
            <person name="Selwyn J.D."/>
            <person name="Despard B.A."/>
            <person name="Roesel C.L."/>
        </authorList>
    </citation>
    <scope>NUCLEOTIDE SEQUENCE</scope>
    <source>
        <strain evidence="3">K2</strain>
    </source>
</reference>
<feature type="region of interest" description="Disordered" evidence="1">
    <location>
        <begin position="182"/>
        <end position="210"/>
    </location>
</feature>
<keyword evidence="4" id="KW-1185">Reference proteome</keyword>
<dbReference type="PANTHER" id="PTHR23098:SF16">
    <property type="entry name" value="REGULATORY PROTEIN ZESTE"/>
    <property type="match status" value="1"/>
</dbReference>
<evidence type="ECO:0000259" key="2">
    <source>
        <dbReference type="Pfam" id="PF13873"/>
    </source>
</evidence>
<organism evidence="3 4">
    <name type="scientific">Acropora cervicornis</name>
    <name type="common">Staghorn coral</name>
    <dbReference type="NCBI Taxonomy" id="6130"/>
    <lineage>
        <taxon>Eukaryota</taxon>
        <taxon>Metazoa</taxon>
        <taxon>Cnidaria</taxon>
        <taxon>Anthozoa</taxon>
        <taxon>Hexacorallia</taxon>
        <taxon>Scleractinia</taxon>
        <taxon>Astrocoeniina</taxon>
        <taxon>Acroporidae</taxon>
        <taxon>Acropora</taxon>
    </lineage>
</organism>
<dbReference type="Proteomes" id="UP001249851">
    <property type="component" value="Unassembled WGS sequence"/>
</dbReference>